<evidence type="ECO:0000313" key="4">
    <source>
        <dbReference type="Proteomes" id="UP000183788"/>
    </source>
</evidence>
<dbReference type="Proteomes" id="UP001326715">
    <property type="component" value="Chromosome"/>
</dbReference>
<protein>
    <submittedName>
        <fullName evidence="3">FAD-binding oxidoreductase</fullName>
    </submittedName>
    <submittedName>
        <fullName evidence="2">Oxidoreductase FAD-binding domain-containing protein</fullName>
    </submittedName>
</protein>
<name>A0A1K1Q8P3_9BACT</name>
<gene>
    <name evidence="2" type="ORF">SAMN05661012_02483</name>
    <name evidence="3" type="ORF">SR876_17290</name>
</gene>
<dbReference type="STRING" id="1004.SAMN05661012_02483"/>
<feature type="domain" description="FAD-binding FR-type" evidence="1">
    <location>
        <begin position="11"/>
        <end position="111"/>
    </location>
</feature>
<reference evidence="2 4" key="1">
    <citation type="submission" date="2016-11" db="EMBL/GenBank/DDBJ databases">
        <authorList>
            <person name="Jaros S."/>
            <person name="Januszkiewicz K."/>
            <person name="Wedrychowicz H."/>
        </authorList>
    </citation>
    <scope>NUCLEOTIDE SEQUENCE [LARGE SCALE GENOMIC DNA]</scope>
    <source>
        <strain evidence="2 4">DSM 784</strain>
    </source>
</reference>
<dbReference type="PROSITE" id="PS51384">
    <property type="entry name" value="FAD_FR"/>
    <property type="match status" value="1"/>
</dbReference>
<dbReference type="Pfam" id="PF00970">
    <property type="entry name" value="FAD_binding_6"/>
    <property type="match status" value="1"/>
</dbReference>
<dbReference type="Proteomes" id="UP000183788">
    <property type="component" value="Unassembled WGS sequence"/>
</dbReference>
<dbReference type="EMBL" id="CP140154">
    <property type="protein sequence ID" value="WQG86694.1"/>
    <property type="molecule type" value="Genomic_DNA"/>
</dbReference>
<evidence type="ECO:0000313" key="2">
    <source>
        <dbReference type="EMBL" id="SFW55534.1"/>
    </source>
</evidence>
<proteinExistence type="predicted"/>
<dbReference type="Gene3D" id="2.40.30.10">
    <property type="entry name" value="Translation factors"/>
    <property type="match status" value="1"/>
</dbReference>
<dbReference type="InterPro" id="IPR008333">
    <property type="entry name" value="Cbr1-like_FAD-bd_dom"/>
</dbReference>
<dbReference type="InterPro" id="IPR050415">
    <property type="entry name" value="MRET"/>
</dbReference>
<dbReference type="InterPro" id="IPR017927">
    <property type="entry name" value="FAD-bd_FR_type"/>
</dbReference>
<dbReference type="OrthoDB" id="649820at2"/>
<evidence type="ECO:0000259" key="1">
    <source>
        <dbReference type="PROSITE" id="PS51384"/>
    </source>
</evidence>
<keyword evidence="5" id="KW-1185">Reference proteome</keyword>
<dbReference type="AlphaFoldDB" id="A0A1K1Q8P3"/>
<dbReference type="PANTHER" id="PTHR47354:SF5">
    <property type="entry name" value="PROTEIN RFBI"/>
    <property type="match status" value="1"/>
</dbReference>
<dbReference type="RefSeq" id="WP_072360417.1">
    <property type="nucleotide sequence ID" value="NZ_CBHWAX010000015.1"/>
</dbReference>
<evidence type="ECO:0000313" key="3">
    <source>
        <dbReference type="EMBL" id="WQG86694.1"/>
    </source>
</evidence>
<evidence type="ECO:0000313" key="5">
    <source>
        <dbReference type="Proteomes" id="UP001326715"/>
    </source>
</evidence>
<dbReference type="EMBL" id="FPIZ01000007">
    <property type="protein sequence ID" value="SFW55534.1"/>
    <property type="molecule type" value="Genomic_DNA"/>
</dbReference>
<dbReference type="SUPFAM" id="SSF63380">
    <property type="entry name" value="Riboflavin synthase domain-like"/>
    <property type="match status" value="1"/>
</dbReference>
<dbReference type="InterPro" id="IPR017938">
    <property type="entry name" value="Riboflavin_synthase-like_b-brl"/>
</dbReference>
<dbReference type="GO" id="GO:0016491">
    <property type="term" value="F:oxidoreductase activity"/>
    <property type="evidence" value="ECO:0007669"/>
    <property type="project" value="InterPro"/>
</dbReference>
<reference evidence="3 5" key="2">
    <citation type="submission" date="2023-11" db="EMBL/GenBank/DDBJ databases">
        <title>MicrobeMod: A computational toolkit for identifying prokaryotic methylation and restriction-modification with nanopore sequencing.</title>
        <authorList>
            <person name="Crits-Christoph A."/>
            <person name="Kang S.C."/>
            <person name="Lee H."/>
            <person name="Ostrov N."/>
        </authorList>
    </citation>
    <scope>NUCLEOTIDE SEQUENCE [LARGE SCALE GENOMIC DNA]</scope>
    <source>
        <strain evidence="3 5">ATCC 23090</strain>
    </source>
</reference>
<sequence>MSLKEKATAFLMGRMGKTAHVRQVTALDHRLLQLEMQMPDSLAWRSCQHLKCQVSSTALRDYTVAHYNDNTRIATLIIDAGHIGEGSKWLRQLAPGDPVAYMGPGGGFHQPTGASQLVCIGDASAIGHILSLYHRRNPEQGFHTLAIDEDPLPTEIMGMPVRFSDGQEKDVISWLDKLQLPLHDTTFYVAGYIPMVVQTRKLLNQLGWKQVKAAGFWK</sequence>
<accession>A0A1K1Q8P3</accession>
<dbReference type="PANTHER" id="PTHR47354">
    <property type="entry name" value="NADH OXIDOREDUCTASE HCR"/>
    <property type="match status" value="1"/>
</dbReference>
<organism evidence="2 4">
    <name type="scientific">Chitinophaga sancti</name>
    <dbReference type="NCBI Taxonomy" id="1004"/>
    <lineage>
        <taxon>Bacteria</taxon>
        <taxon>Pseudomonadati</taxon>
        <taxon>Bacteroidota</taxon>
        <taxon>Chitinophagia</taxon>
        <taxon>Chitinophagales</taxon>
        <taxon>Chitinophagaceae</taxon>
        <taxon>Chitinophaga</taxon>
    </lineage>
</organism>